<dbReference type="STRING" id="688246.Premu_2541"/>
<keyword evidence="2 3" id="KW-0697">Rotamase</keyword>
<name>F8NAY8_9BACT</name>
<evidence type="ECO:0000259" key="6">
    <source>
        <dbReference type="PROSITE" id="PS50059"/>
    </source>
</evidence>
<evidence type="ECO:0000313" key="7">
    <source>
        <dbReference type="EMBL" id="EGN57896.1"/>
    </source>
</evidence>
<organism evidence="7 8">
    <name type="scientific">Hallella multisaccharivorax DSM 17128</name>
    <dbReference type="NCBI Taxonomy" id="688246"/>
    <lineage>
        <taxon>Bacteria</taxon>
        <taxon>Pseudomonadati</taxon>
        <taxon>Bacteroidota</taxon>
        <taxon>Bacteroidia</taxon>
        <taxon>Bacteroidales</taxon>
        <taxon>Prevotellaceae</taxon>
        <taxon>Hallella</taxon>
    </lineage>
</organism>
<dbReference type="Gene3D" id="3.10.50.40">
    <property type="match status" value="1"/>
</dbReference>
<sequence>MRKIKDTVEGKCRKVIVFLPFCLLAFLLLTASCSESDNTVEEFANWKNTNLSYWDKLYAETQTKVNGGDASWKIFKSYSIADSLKSPDTDFIIANVQTAGSGSGCPLFSDSVRVRYSGRLLPSKSYTDGYVFDTINNDGVADFKVSTRTTGFATALQHMHIGDVWEVYVPWTLGYGESGANSIPGWSVLRFRIQLLAYARAGESLPKFK</sequence>
<protein>
    <recommendedName>
        <fullName evidence="4">Peptidyl-prolyl cis-trans isomerase</fullName>
        <ecNumber evidence="4">5.2.1.8</ecNumber>
    </recommendedName>
</protein>
<dbReference type="Proteomes" id="UP000002772">
    <property type="component" value="Unassembled WGS sequence"/>
</dbReference>
<evidence type="ECO:0000256" key="5">
    <source>
        <dbReference type="SAM" id="SignalP"/>
    </source>
</evidence>
<dbReference type="InterPro" id="IPR001179">
    <property type="entry name" value="PPIase_FKBP_dom"/>
</dbReference>
<evidence type="ECO:0000313" key="8">
    <source>
        <dbReference type="Proteomes" id="UP000002772"/>
    </source>
</evidence>
<gene>
    <name evidence="7" type="ORF">Premu_2541</name>
</gene>
<dbReference type="SUPFAM" id="SSF54534">
    <property type="entry name" value="FKBP-like"/>
    <property type="match status" value="1"/>
</dbReference>
<accession>F8NAY8</accession>
<evidence type="ECO:0000256" key="3">
    <source>
        <dbReference type="PROSITE-ProRule" id="PRU00277"/>
    </source>
</evidence>
<comment type="catalytic activity">
    <reaction evidence="1 3 4">
        <text>[protein]-peptidylproline (omega=180) = [protein]-peptidylproline (omega=0)</text>
        <dbReference type="Rhea" id="RHEA:16237"/>
        <dbReference type="Rhea" id="RHEA-COMP:10747"/>
        <dbReference type="Rhea" id="RHEA-COMP:10748"/>
        <dbReference type="ChEBI" id="CHEBI:83833"/>
        <dbReference type="ChEBI" id="CHEBI:83834"/>
        <dbReference type="EC" id="5.2.1.8"/>
    </reaction>
</comment>
<keyword evidence="8" id="KW-1185">Reference proteome</keyword>
<proteinExistence type="inferred from homology"/>
<reference evidence="8" key="1">
    <citation type="journal article" date="2011" name="Stand. Genomic Sci.">
        <title>Non-contiguous finished genome sequence of the opportunistic oral pathogen Prevotella multisaccharivorax type strain (PPPA20).</title>
        <authorList>
            <person name="Pati A."/>
            <person name="Gronow S."/>
            <person name="Lu M."/>
            <person name="Lapidus A."/>
            <person name="Nolan M."/>
            <person name="Lucas S."/>
            <person name="Hammon N."/>
            <person name="Deshpande S."/>
            <person name="Cheng J.F."/>
            <person name="Tapia R."/>
            <person name="Han C."/>
            <person name="Goodwin L."/>
            <person name="Pitluck S."/>
            <person name="Liolios K."/>
            <person name="Pagani I."/>
            <person name="Mavromatis K."/>
            <person name="Mikhailova N."/>
            <person name="Huntemann M."/>
            <person name="Chen A."/>
            <person name="Palaniappan K."/>
            <person name="Land M."/>
            <person name="Hauser L."/>
            <person name="Detter J.C."/>
            <person name="Brambilla E.M."/>
            <person name="Rohde M."/>
            <person name="Goker M."/>
            <person name="Woyke T."/>
            <person name="Bristow J."/>
            <person name="Eisen J.A."/>
            <person name="Markowitz V."/>
            <person name="Hugenholtz P."/>
            <person name="Kyrpides N.C."/>
            <person name="Klenk H.P."/>
            <person name="Ivanova N."/>
        </authorList>
    </citation>
    <scope>NUCLEOTIDE SEQUENCE [LARGE SCALE GENOMIC DNA]</scope>
    <source>
        <strain evidence="8">DSM 17128</strain>
    </source>
</reference>
<comment type="similarity">
    <text evidence="4">Belongs to the FKBP-type PPIase family.</text>
</comment>
<dbReference type="AlphaFoldDB" id="F8NAY8"/>
<keyword evidence="3 4" id="KW-0413">Isomerase</keyword>
<dbReference type="PROSITE" id="PS51257">
    <property type="entry name" value="PROKAR_LIPOPROTEIN"/>
    <property type="match status" value="1"/>
</dbReference>
<dbReference type="EC" id="5.2.1.8" evidence="4"/>
<evidence type="ECO:0000256" key="4">
    <source>
        <dbReference type="RuleBase" id="RU003915"/>
    </source>
</evidence>
<dbReference type="EMBL" id="GL945017">
    <property type="protein sequence ID" value="EGN57896.1"/>
    <property type="molecule type" value="Genomic_DNA"/>
</dbReference>
<feature type="signal peptide" evidence="5">
    <location>
        <begin position="1"/>
        <end position="31"/>
    </location>
</feature>
<dbReference type="Pfam" id="PF00254">
    <property type="entry name" value="FKBP_C"/>
    <property type="match status" value="1"/>
</dbReference>
<dbReference type="InterPro" id="IPR046357">
    <property type="entry name" value="PPIase_dom_sf"/>
</dbReference>
<dbReference type="OrthoDB" id="9814548at2"/>
<dbReference type="GO" id="GO:0003755">
    <property type="term" value="F:peptidyl-prolyl cis-trans isomerase activity"/>
    <property type="evidence" value="ECO:0007669"/>
    <property type="project" value="UniProtKB-UniRule"/>
</dbReference>
<evidence type="ECO:0000256" key="1">
    <source>
        <dbReference type="ARBA" id="ARBA00000971"/>
    </source>
</evidence>
<feature type="domain" description="PPIase FKBP-type" evidence="6">
    <location>
        <begin position="109"/>
        <end position="199"/>
    </location>
</feature>
<dbReference type="RefSeq" id="WP_007575757.1">
    <property type="nucleotide sequence ID" value="NZ_BPTS01000002.1"/>
</dbReference>
<dbReference type="PROSITE" id="PS50059">
    <property type="entry name" value="FKBP_PPIASE"/>
    <property type="match status" value="1"/>
</dbReference>
<dbReference type="HOGENOM" id="CLU_013615_7_1_10"/>
<keyword evidence="5" id="KW-0732">Signal</keyword>
<dbReference type="eggNOG" id="COG0545">
    <property type="taxonomic scope" value="Bacteria"/>
</dbReference>
<evidence type="ECO:0000256" key="2">
    <source>
        <dbReference type="ARBA" id="ARBA00023110"/>
    </source>
</evidence>
<feature type="chain" id="PRO_5003375923" description="Peptidyl-prolyl cis-trans isomerase" evidence="5">
    <location>
        <begin position="32"/>
        <end position="209"/>
    </location>
</feature>